<name>A0A8S5RHV5_9VIRU</name>
<sequence length="69" mass="8630">MYGRVLFILTTKSRRLILLFYITLLFYYPISLYLQIRYIRHCVHRIHNDIHLYNHLFANIVLLETYYYT</sequence>
<keyword evidence="1" id="KW-0812">Transmembrane</keyword>
<reference evidence="2" key="1">
    <citation type="journal article" date="2021" name="Proc. Natl. Acad. Sci. U.S.A.">
        <title>A Catalog of Tens of Thousands of Viruses from Human Metagenomes Reveals Hidden Associations with Chronic Diseases.</title>
        <authorList>
            <person name="Tisza M.J."/>
            <person name="Buck C.B."/>
        </authorList>
    </citation>
    <scope>NUCLEOTIDE SEQUENCE</scope>
    <source>
        <strain evidence="2">Ctiha2</strain>
    </source>
</reference>
<feature type="transmembrane region" description="Helical" evidence="1">
    <location>
        <begin position="16"/>
        <end position="36"/>
    </location>
</feature>
<evidence type="ECO:0000313" key="2">
    <source>
        <dbReference type="EMBL" id="DAE30548.1"/>
    </source>
</evidence>
<keyword evidence="1" id="KW-1133">Transmembrane helix</keyword>
<dbReference type="EMBL" id="BK059104">
    <property type="protein sequence ID" value="DAE30548.1"/>
    <property type="molecule type" value="Genomic_DNA"/>
</dbReference>
<protein>
    <submittedName>
        <fullName evidence="2">Uncharacterized protein</fullName>
    </submittedName>
</protein>
<accession>A0A8S5RHV5</accession>
<proteinExistence type="predicted"/>
<organism evidence="2">
    <name type="scientific">virus sp. ctiha2</name>
    <dbReference type="NCBI Taxonomy" id="2827299"/>
    <lineage>
        <taxon>Viruses</taxon>
    </lineage>
</organism>
<evidence type="ECO:0000256" key="1">
    <source>
        <dbReference type="SAM" id="Phobius"/>
    </source>
</evidence>
<keyword evidence="1" id="KW-0472">Membrane</keyword>